<dbReference type="Proteomes" id="UP000646426">
    <property type="component" value="Unassembled WGS sequence"/>
</dbReference>
<dbReference type="PANTHER" id="PTHR40053:SF1">
    <property type="entry name" value="SPORULATION-CONTROL PROTEIN SPO0M"/>
    <property type="match status" value="1"/>
</dbReference>
<reference evidence="1" key="2">
    <citation type="submission" date="2020-09" db="EMBL/GenBank/DDBJ databases">
        <authorList>
            <person name="Sun Q."/>
            <person name="Kim S."/>
        </authorList>
    </citation>
    <scope>NUCLEOTIDE SEQUENCE</scope>
    <source>
        <strain evidence="1">KCTC 23077</strain>
    </source>
</reference>
<gene>
    <name evidence="1" type="ORF">GCM10007067_19210</name>
</gene>
<keyword evidence="2" id="KW-1185">Reference proteome</keyword>
<dbReference type="RefSeq" id="WP_189455917.1">
    <property type="nucleotide sequence ID" value="NZ_BMYD01000003.1"/>
</dbReference>
<proteinExistence type="predicted"/>
<organism evidence="1 2">
    <name type="scientific">Cognatilysobacter bugurensis</name>
    <dbReference type="NCBI Taxonomy" id="543356"/>
    <lineage>
        <taxon>Bacteria</taxon>
        <taxon>Pseudomonadati</taxon>
        <taxon>Pseudomonadota</taxon>
        <taxon>Gammaproteobacteria</taxon>
        <taxon>Lysobacterales</taxon>
        <taxon>Lysobacteraceae</taxon>
        <taxon>Cognatilysobacter</taxon>
    </lineage>
</organism>
<reference evidence="1" key="1">
    <citation type="journal article" date="2014" name="Int. J. Syst. Evol. Microbiol.">
        <title>Complete genome sequence of Corynebacterium casei LMG S-19264T (=DSM 44701T), isolated from a smear-ripened cheese.</title>
        <authorList>
            <consortium name="US DOE Joint Genome Institute (JGI-PGF)"/>
            <person name="Walter F."/>
            <person name="Albersmeier A."/>
            <person name="Kalinowski J."/>
            <person name="Ruckert C."/>
        </authorList>
    </citation>
    <scope>NUCLEOTIDE SEQUENCE</scope>
    <source>
        <strain evidence="1">KCTC 23077</strain>
    </source>
</reference>
<accession>A0A918W8L4</accession>
<sequence>MFKKLLSAVGIGGATVDTQLVTPVLQPGERFRVDVHVEGGEVRQAIDGLQLAVVTRVEIEAGDHEFVGAHVVQHWTVADGFVLEPGERQTIPFEAVLHPETPVTEIDCRSNQTRVWLQTGLAIDMAKDASDRDPVRVAPTPAMRAFLSAMRTCGFALQTADVEKGFLNAKTFRSHSGCYQEFEFRPMSLGHGLVQQVEVSFVPEEQRTHVLLEIDRAFRGDSFRAFTIDHRQIDEASLTSRIREAVGRR</sequence>
<dbReference type="InterPro" id="IPR009776">
    <property type="entry name" value="Spore_0_M"/>
</dbReference>
<dbReference type="PANTHER" id="PTHR40053">
    <property type="entry name" value="SPORULATION-CONTROL PROTEIN SPO0M"/>
    <property type="match status" value="1"/>
</dbReference>
<dbReference type="Pfam" id="PF07070">
    <property type="entry name" value="Spo0M"/>
    <property type="match status" value="1"/>
</dbReference>
<evidence type="ECO:0000313" key="2">
    <source>
        <dbReference type="Proteomes" id="UP000646426"/>
    </source>
</evidence>
<comment type="caution">
    <text evidence="1">The sequence shown here is derived from an EMBL/GenBank/DDBJ whole genome shotgun (WGS) entry which is preliminary data.</text>
</comment>
<evidence type="ECO:0000313" key="1">
    <source>
        <dbReference type="EMBL" id="GHA81529.1"/>
    </source>
</evidence>
<dbReference type="AlphaFoldDB" id="A0A918W8L4"/>
<dbReference type="EMBL" id="BMYD01000003">
    <property type="protein sequence ID" value="GHA81529.1"/>
    <property type="molecule type" value="Genomic_DNA"/>
</dbReference>
<protein>
    <submittedName>
        <fullName evidence="1">SpoOM protein</fullName>
    </submittedName>
</protein>
<name>A0A918W8L4_9GAMM</name>